<sequence length="60" mass="6701">MNKYKYEVTIQAATANEAEEKLRAASALMERLQVREIKKLADVVQNDPVKTALAKRALGL</sequence>
<evidence type="ECO:0000313" key="1">
    <source>
        <dbReference type="EMBL" id="MBT1688883.1"/>
    </source>
</evidence>
<dbReference type="Proteomes" id="UP001319180">
    <property type="component" value="Unassembled WGS sequence"/>
</dbReference>
<comment type="caution">
    <text evidence="1">The sequence shown here is derived from an EMBL/GenBank/DDBJ whole genome shotgun (WGS) entry which is preliminary data.</text>
</comment>
<keyword evidence="2" id="KW-1185">Reference proteome</keyword>
<reference evidence="1 2" key="1">
    <citation type="submission" date="2021-05" db="EMBL/GenBank/DDBJ databases">
        <title>A Polyphasic approach of four new species of the genus Ohtaekwangia: Ohtaekwangia histidinii sp. nov., Ohtaekwangia cretensis sp. nov., Ohtaekwangia indiensis sp. nov., Ohtaekwangia reichenbachii sp. nov. from diverse environment.</title>
        <authorList>
            <person name="Octaviana S."/>
        </authorList>
    </citation>
    <scope>NUCLEOTIDE SEQUENCE [LARGE SCALE GENOMIC DNA]</scope>
    <source>
        <strain evidence="1 2">PWU37</strain>
    </source>
</reference>
<accession>A0AAP2GKC2</accession>
<dbReference type="EMBL" id="JAHESC010000032">
    <property type="protein sequence ID" value="MBT1688883.1"/>
    <property type="molecule type" value="Genomic_DNA"/>
</dbReference>
<proteinExistence type="predicted"/>
<dbReference type="RefSeq" id="WP_254092110.1">
    <property type="nucleotide sequence ID" value="NZ_JAHESC010000032.1"/>
</dbReference>
<evidence type="ECO:0000313" key="2">
    <source>
        <dbReference type="Proteomes" id="UP001319180"/>
    </source>
</evidence>
<protein>
    <submittedName>
        <fullName evidence="1">Uncharacterized protein</fullName>
    </submittedName>
</protein>
<dbReference type="AlphaFoldDB" id="A0AAP2GKC2"/>
<gene>
    <name evidence="1" type="ORF">KK078_20105</name>
</gene>
<name>A0AAP2GKC2_9BACT</name>
<organism evidence="1 2">
    <name type="scientific">Dawidia soli</name>
    <dbReference type="NCBI Taxonomy" id="2782352"/>
    <lineage>
        <taxon>Bacteria</taxon>
        <taxon>Pseudomonadati</taxon>
        <taxon>Bacteroidota</taxon>
        <taxon>Cytophagia</taxon>
        <taxon>Cytophagales</taxon>
        <taxon>Chryseotaleaceae</taxon>
        <taxon>Dawidia</taxon>
    </lineage>
</organism>